<dbReference type="EMBL" id="PIPP01000003">
    <property type="protein sequence ID" value="RUO36855.1"/>
    <property type="molecule type" value="Genomic_DNA"/>
</dbReference>
<dbReference type="GO" id="GO:0005886">
    <property type="term" value="C:plasma membrane"/>
    <property type="evidence" value="ECO:0007669"/>
    <property type="project" value="UniProtKB-SubCell"/>
</dbReference>
<proteinExistence type="inferred from homology"/>
<sequence length="257" mass="28121">MKINNPNASMNPGVLVSFIVVAISFTLVQLFYAGMVRPAAEQLVNAEGTIALSSLWVILNGVEQQICISLMLVCIFLMAYKIWRLVDEEAIYSQDFLAEHDKSEPLNVNLALSQLESSKYRENPALATWISCIRRFKHTKNVQHAADAIESSVDNVSAQLESGNNMVRFLIWAIPSLGFVGTVRGIGQALAQADDALAGDISGMTASLGLAFNSTLVALLISVLLMYVMHLLNSRQDAMVLKIQGSCEKNLLSHLHN</sequence>
<evidence type="ECO:0000256" key="2">
    <source>
        <dbReference type="ARBA" id="ARBA00022475"/>
    </source>
</evidence>
<organism evidence="9 10">
    <name type="scientific">Aliidiomarina shirensis</name>
    <dbReference type="NCBI Taxonomy" id="1048642"/>
    <lineage>
        <taxon>Bacteria</taxon>
        <taxon>Pseudomonadati</taxon>
        <taxon>Pseudomonadota</taxon>
        <taxon>Gammaproteobacteria</taxon>
        <taxon>Alteromonadales</taxon>
        <taxon>Idiomarinaceae</taxon>
        <taxon>Aliidiomarina</taxon>
    </lineage>
</organism>
<evidence type="ECO:0000256" key="1">
    <source>
        <dbReference type="ARBA" id="ARBA00004651"/>
    </source>
</evidence>
<reference evidence="10" key="1">
    <citation type="journal article" date="2018" name="Front. Microbiol.">
        <title>Genome-Based Analysis Reveals the Taxonomy and Diversity of the Family Idiomarinaceae.</title>
        <authorList>
            <person name="Liu Y."/>
            <person name="Lai Q."/>
            <person name="Shao Z."/>
        </authorList>
    </citation>
    <scope>NUCLEOTIDE SEQUENCE [LARGE SCALE GENOMIC DNA]</scope>
    <source>
        <strain evidence="10">AIS</strain>
    </source>
</reference>
<dbReference type="PANTHER" id="PTHR30625">
    <property type="entry name" value="PROTEIN TOLQ"/>
    <property type="match status" value="1"/>
</dbReference>
<dbReference type="OrthoDB" id="5290956at2"/>
<dbReference type="AlphaFoldDB" id="A0A432WSV4"/>
<dbReference type="InterPro" id="IPR050790">
    <property type="entry name" value="ExbB/TolQ_transport"/>
</dbReference>
<comment type="caution">
    <text evidence="9">The sequence shown here is derived from an EMBL/GenBank/DDBJ whole genome shotgun (WGS) entry which is preliminary data.</text>
</comment>
<evidence type="ECO:0000256" key="6">
    <source>
        <dbReference type="RuleBase" id="RU004057"/>
    </source>
</evidence>
<evidence type="ECO:0000259" key="8">
    <source>
        <dbReference type="Pfam" id="PF01618"/>
    </source>
</evidence>
<keyword evidence="3 7" id="KW-0812">Transmembrane</keyword>
<feature type="transmembrane region" description="Helical" evidence="7">
    <location>
        <begin position="55"/>
        <end position="80"/>
    </location>
</feature>
<protein>
    <submittedName>
        <fullName evidence="9">Biopolymer transporter ExbB</fullName>
    </submittedName>
</protein>
<comment type="subcellular location">
    <subcellularLocation>
        <location evidence="1">Cell membrane</location>
        <topology evidence="1">Multi-pass membrane protein</topology>
    </subcellularLocation>
    <subcellularLocation>
        <location evidence="6">Membrane</location>
        <topology evidence="6">Multi-pass membrane protein</topology>
    </subcellularLocation>
</comment>
<dbReference type="RefSeq" id="WP_126807667.1">
    <property type="nucleotide sequence ID" value="NZ_PIPP01000003.1"/>
</dbReference>
<keyword evidence="10" id="KW-1185">Reference proteome</keyword>
<keyword evidence="5 7" id="KW-0472">Membrane</keyword>
<dbReference type="GO" id="GO:0017038">
    <property type="term" value="P:protein import"/>
    <property type="evidence" value="ECO:0007669"/>
    <property type="project" value="TreeGrafter"/>
</dbReference>
<evidence type="ECO:0000313" key="10">
    <source>
        <dbReference type="Proteomes" id="UP000286934"/>
    </source>
</evidence>
<comment type="similarity">
    <text evidence="6">Belongs to the exbB/tolQ family.</text>
</comment>
<keyword evidence="2" id="KW-1003">Cell membrane</keyword>
<evidence type="ECO:0000256" key="5">
    <source>
        <dbReference type="ARBA" id="ARBA00023136"/>
    </source>
</evidence>
<feature type="transmembrane region" description="Helical" evidence="7">
    <location>
        <begin position="12"/>
        <end position="35"/>
    </location>
</feature>
<dbReference type="Pfam" id="PF01618">
    <property type="entry name" value="MotA_ExbB"/>
    <property type="match status" value="1"/>
</dbReference>
<feature type="domain" description="MotA/TolQ/ExbB proton channel" evidence="8">
    <location>
        <begin position="137"/>
        <end position="244"/>
    </location>
</feature>
<gene>
    <name evidence="9" type="ORF">CWE13_08385</name>
</gene>
<dbReference type="PANTHER" id="PTHR30625:SF11">
    <property type="entry name" value="MOTA_TOLQ_EXBB PROTON CHANNEL DOMAIN-CONTAINING PROTEIN"/>
    <property type="match status" value="1"/>
</dbReference>
<evidence type="ECO:0000256" key="4">
    <source>
        <dbReference type="ARBA" id="ARBA00022989"/>
    </source>
</evidence>
<feature type="transmembrane region" description="Helical" evidence="7">
    <location>
        <begin position="169"/>
        <end position="190"/>
    </location>
</feature>
<evidence type="ECO:0000313" key="9">
    <source>
        <dbReference type="EMBL" id="RUO36855.1"/>
    </source>
</evidence>
<feature type="transmembrane region" description="Helical" evidence="7">
    <location>
        <begin position="210"/>
        <end position="232"/>
    </location>
</feature>
<keyword evidence="4 7" id="KW-1133">Transmembrane helix</keyword>
<dbReference type="Proteomes" id="UP000286934">
    <property type="component" value="Unassembled WGS sequence"/>
</dbReference>
<evidence type="ECO:0000256" key="3">
    <source>
        <dbReference type="ARBA" id="ARBA00022692"/>
    </source>
</evidence>
<accession>A0A432WSV4</accession>
<keyword evidence="6" id="KW-0653">Protein transport</keyword>
<name>A0A432WSV4_9GAMM</name>
<keyword evidence="6" id="KW-0813">Transport</keyword>
<evidence type="ECO:0000256" key="7">
    <source>
        <dbReference type="SAM" id="Phobius"/>
    </source>
</evidence>
<dbReference type="InterPro" id="IPR002898">
    <property type="entry name" value="MotA_ExbB_proton_chnl"/>
</dbReference>